<dbReference type="AlphaFoldDB" id="A0A6P7FHI0"/>
<dbReference type="SUPFAM" id="SSF53098">
    <property type="entry name" value="Ribonuclease H-like"/>
    <property type="match status" value="1"/>
</dbReference>
<dbReference type="GO" id="GO:0003676">
    <property type="term" value="F:nucleic acid binding"/>
    <property type="evidence" value="ECO:0007669"/>
    <property type="project" value="InterPro"/>
</dbReference>
<dbReference type="InterPro" id="IPR002156">
    <property type="entry name" value="RNaseH_domain"/>
</dbReference>
<dbReference type="Gene3D" id="3.30.420.10">
    <property type="entry name" value="Ribonuclease H-like superfamily/Ribonuclease H"/>
    <property type="match status" value="1"/>
</dbReference>
<gene>
    <name evidence="2" type="primary">LOC114330213</name>
</gene>
<dbReference type="GO" id="GO:0004523">
    <property type="term" value="F:RNA-DNA hybrid ribonuclease activity"/>
    <property type="evidence" value="ECO:0007669"/>
    <property type="project" value="InterPro"/>
</dbReference>
<reference evidence="2" key="1">
    <citation type="submission" date="2025-08" db="UniProtKB">
        <authorList>
            <consortium name="RefSeq"/>
        </authorList>
    </citation>
    <scope>IDENTIFICATION</scope>
    <source>
        <tissue evidence="2">Whole insect</tissue>
    </source>
</reference>
<proteinExistence type="predicted"/>
<dbReference type="InterPro" id="IPR036397">
    <property type="entry name" value="RNaseH_sf"/>
</dbReference>
<feature type="domain" description="RNase H type-1" evidence="1">
    <location>
        <begin position="1"/>
        <end position="33"/>
    </location>
</feature>
<accession>A0A6P7FHI0</accession>
<name>A0A6P7FHI0_DIAVI</name>
<organism evidence="2">
    <name type="scientific">Diabrotica virgifera virgifera</name>
    <name type="common">western corn rootworm</name>
    <dbReference type="NCBI Taxonomy" id="50390"/>
    <lineage>
        <taxon>Eukaryota</taxon>
        <taxon>Metazoa</taxon>
        <taxon>Ecdysozoa</taxon>
        <taxon>Arthropoda</taxon>
        <taxon>Hexapoda</taxon>
        <taxon>Insecta</taxon>
        <taxon>Pterygota</taxon>
        <taxon>Neoptera</taxon>
        <taxon>Endopterygota</taxon>
        <taxon>Coleoptera</taxon>
        <taxon>Polyphaga</taxon>
        <taxon>Cucujiformia</taxon>
        <taxon>Chrysomeloidea</taxon>
        <taxon>Chrysomelidae</taxon>
        <taxon>Galerucinae</taxon>
        <taxon>Diabroticina</taxon>
        <taxon>Diabroticites</taxon>
        <taxon>Diabrotica</taxon>
    </lineage>
</organism>
<protein>
    <submittedName>
        <fullName evidence="2">Uncharacterized protein LOC114330213</fullName>
    </submittedName>
</protein>
<evidence type="ECO:0000313" key="2">
    <source>
        <dbReference type="RefSeq" id="XP_028135336.1"/>
    </source>
</evidence>
<evidence type="ECO:0000259" key="1">
    <source>
        <dbReference type="PROSITE" id="PS50879"/>
    </source>
</evidence>
<sequence length="192" mass="22353">MEAGFNIILAWIPGHTGVKGNTEADKLANIDKTLNVPADIKIDKFDFLPFIKQKIVNEFKVEWTKQFKTKGKWYQQCQSDFSINPWFHKFTFVDRRHLTSIIRMRTGHCHTPDHLFKINCSDTPFCECGQIGSITHMLLECPINKTNQFDLYQELVNIGSQTPISIQNLLHNINDQTLRKINQFLTIFQIKI</sequence>
<dbReference type="InterPro" id="IPR012337">
    <property type="entry name" value="RNaseH-like_sf"/>
</dbReference>
<dbReference type="PROSITE" id="PS50879">
    <property type="entry name" value="RNASE_H_1"/>
    <property type="match status" value="1"/>
</dbReference>
<dbReference type="RefSeq" id="XP_028135336.1">
    <property type="nucleotide sequence ID" value="XM_028279535.1"/>
</dbReference>
<dbReference type="InParanoid" id="A0A6P7FHI0"/>